<evidence type="ECO:0000256" key="13">
    <source>
        <dbReference type="ARBA" id="ARBA00023095"/>
    </source>
</evidence>
<dbReference type="InterPro" id="IPR012400">
    <property type="entry name" value="Long_Oxdase"/>
</dbReference>
<feature type="active site" description="Proton acceptor" evidence="16">
    <location>
        <position position="621"/>
    </location>
</feature>
<evidence type="ECO:0000256" key="1">
    <source>
        <dbReference type="ARBA" id="ARBA00000920"/>
    </source>
</evidence>
<sequence>MAQFTLTETEFAVLEAIADTFVPPVDPELLRPIASKRFGPVDIDEVAQMCPSKLPGFRGAALAVLGKAPTKAQRQFKIVLNILAHRPTGIVLTGSMTLLTEMSLAQREDVIRGWRDSYLTAPRKLFHSLYDVATASFVRMYPMHYRAMGHPERELLMDDKVRFAEKSFYKYNMLDLGPYATRSEINVDAVIVGSGAGAGVVAEHLTAEGYNVLVLEKGKFYPQSELSFNEDESMNKLFENAGGLQTDDGAMLVLAGSTLGGGTTVNWSASLRTPDNIRQQFGETVPFYKDQIYDQAMDYVMHQMGCSVDHIEHSFSNNLLLEGSRKLGYAARAIDQNTGGSTHHCGFCGNGCRFGEKQGGVVNWLRVATERGAKIIDETQVTRVIHSNGRATGVHAIRNNGSELVVNAKKVVVAGGSLHTPLILQRSKFRNKHIGRGLKLHPVTVVFGEYPDEEINAYEKAIMTSVSTEFDDLDGRGHGPKLETLYHQPLLEAHFLPWNSGAEFRKQIIKYNHLAAMLIITRDRSTGTVTFQKDKPFSPSMNYTTNKYDLWALVQGSVGAANVLYVQGASRIITGLVDVPIFETNKPKEGRDLNDADYREWVSKLQKATYQPPRDPLGSAHQMASCRMGNKGPSYSPLDDKGRLWECKNVFVADASTMPAASGVNPMITTMATARVIAQNISKELAPSSRL</sequence>
<keyword evidence="8" id="KW-0285">Flavoprotein</keyword>
<dbReference type="PIRSF" id="PIRSF028937">
    <property type="entry name" value="Lg_Ch_AO"/>
    <property type="match status" value="1"/>
</dbReference>
<evidence type="ECO:0000259" key="18">
    <source>
        <dbReference type="Pfam" id="PF05199"/>
    </source>
</evidence>
<dbReference type="GO" id="GO:0015945">
    <property type="term" value="P:methanol metabolic process"/>
    <property type="evidence" value="ECO:0007669"/>
    <property type="project" value="UniProtKB-KW"/>
</dbReference>
<dbReference type="Gene3D" id="3.50.50.60">
    <property type="entry name" value="FAD/NAD(P)-binding domain"/>
    <property type="match status" value="2"/>
</dbReference>
<keyword evidence="12 15" id="KW-0560">Oxidoreductase</keyword>
<dbReference type="GO" id="GO:0046577">
    <property type="term" value="F:long-chain-alcohol oxidase activity"/>
    <property type="evidence" value="ECO:0007669"/>
    <property type="project" value="UniProtKB-EC"/>
</dbReference>
<evidence type="ECO:0000256" key="14">
    <source>
        <dbReference type="ARBA" id="ARBA00023136"/>
    </source>
</evidence>
<comment type="subcellular location">
    <subcellularLocation>
        <location evidence="5">Membrane</location>
    </subcellularLocation>
    <subcellularLocation>
        <location evidence="4">Peroxisome matrix</location>
    </subcellularLocation>
</comment>
<dbReference type="EMBL" id="HG937694">
    <property type="protein sequence ID" value="CDP38112.1"/>
    <property type="molecule type" value="Genomic_DNA"/>
</dbReference>
<dbReference type="SUPFAM" id="SSF51905">
    <property type="entry name" value="FAD/NAD(P)-binding domain"/>
    <property type="match status" value="1"/>
</dbReference>
<dbReference type="GO" id="GO:0016020">
    <property type="term" value="C:membrane"/>
    <property type="evidence" value="ECO:0007669"/>
    <property type="project" value="UniProtKB-SubCell"/>
</dbReference>
<evidence type="ECO:0000313" key="19">
    <source>
        <dbReference type="EMBL" id="CDP38112.1"/>
    </source>
</evidence>
<dbReference type="InterPro" id="IPR036188">
    <property type="entry name" value="FAD/NAD-bd_sf"/>
</dbReference>
<dbReference type="PANTHER" id="PTHR46056:SF12">
    <property type="entry name" value="LONG-CHAIN-ALCOHOL OXIDASE"/>
    <property type="match status" value="1"/>
</dbReference>
<proteinExistence type="inferred from homology"/>
<evidence type="ECO:0000256" key="15">
    <source>
        <dbReference type="PIRNR" id="PIRNR028937"/>
    </source>
</evidence>
<dbReference type="InterPro" id="IPR000172">
    <property type="entry name" value="GMC_OxRdtase_N"/>
</dbReference>
<evidence type="ECO:0000256" key="9">
    <source>
        <dbReference type="ARBA" id="ARBA00022692"/>
    </source>
</evidence>
<dbReference type="GO" id="GO:0046188">
    <property type="term" value="P:methane catabolic process"/>
    <property type="evidence" value="ECO:0007669"/>
    <property type="project" value="UniProtKB-UniPathway"/>
</dbReference>
<comment type="pathway">
    <text evidence="6">Energy metabolism; methane degradation.</text>
</comment>
<dbReference type="Pfam" id="PF05199">
    <property type="entry name" value="GMC_oxred_C"/>
    <property type="match status" value="1"/>
</dbReference>
<dbReference type="GO" id="GO:0005782">
    <property type="term" value="C:peroxisomal matrix"/>
    <property type="evidence" value="ECO:0007669"/>
    <property type="project" value="UniProtKB-SubCell"/>
</dbReference>
<evidence type="ECO:0000256" key="3">
    <source>
        <dbReference type="ARBA" id="ARBA00003842"/>
    </source>
</evidence>
<feature type="domain" description="Glucose-methanol-choline oxidoreductase C-terminal" evidence="18">
    <location>
        <begin position="524"/>
        <end position="674"/>
    </location>
</feature>
<accession>A0A060TH05</accession>
<dbReference type="GO" id="GO:0050660">
    <property type="term" value="F:flavin adenine dinucleotide binding"/>
    <property type="evidence" value="ECO:0007669"/>
    <property type="project" value="InterPro"/>
</dbReference>
<dbReference type="PhylomeDB" id="A0A060TH05"/>
<name>A0A060TH05_BLAAD</name>
<evidence type="ECO:0000256" key="8">
    <source>
        <dbReference type="ARBA" id="ARBA00022630"/>
    </source>
</evidence>
<dbReference type="AlphaFoldDB" id="A0A060TH05"/>
<evidence type="ECO:0000256" key="4">
    <source>
        <dbReference type="ARBA" id="ARBA00004253"/>
    </source>
</evidence>
<comment type="similarity">
    <text evidence="7 15">Belongs to the GMC oxidoreductase family.</text>
</comment>
<evidence type="ECO:0000256" key="5">
    <source>
        <dbReference type="ARBA" id="ARBA00004370"/>
    </source>
</evidence>
<comment type="catalytic activity">
    <reaction evidence="1 15">
        <text>a long-chain primary fatty alcohol + O2 = a long-chain fatty aldehyde + H2O2</text>
        <dbReference type="Rhea" id="RHEA:22756"/>
        <dbReference type="ChEBI" id="CHEBI:15379"/>
        <dbReference type="ChEBI" id="CHEBI:16240"/>
        <dbReference type="ChEBI" id="CHEBI:17176"/>
        <dbReference type="ChEBI" id="CHEBI:77396"/>
        <dbReference type="EC" id="1.1.3.20"/>
    </reaction>
</comment>
<keyword evidence="9" id="KW-0812">Transmembrane</keyword>
<dbReference type="PANTHER" id="PTHR46056">
    <property type="entry name" value="LONG-CHAIN-ALCOHOL OXIDASE"/>
    <property type="match status" value="1"/>
</dbReference>
<feature type="domain" description="Glucose-methanol-choline oxidoreductase N-terminal" evidence="17">
    <location>
        <begin position="234"/>
        <end position="443"/>
    </location>
</feature>
<evidence type="ECO:0000256" key="10">
    <source>
        <dbReference type="ARBA" id="ARBA00022827"/>
    </source>
</evidence>
<comment type="function">
    <text evidence="3">Long-chain fatty alcohol oxidase involved in the omega-oxidation pathway of lipid degradation.</text>
</comment>
<gene>
    <name evidence="19" type="ORF">GNLVRS02_ARAD1D27236g</name>
</gene>
<evidence type="ECO:0000256" key="11">
    <source>
        <dbReference type="ARBA" id="ARBA00022989"/>
    </source>
</evidence>
<dbReference type="UniPathway" id="UPA00147"/>
<evidence type="ECO:0000256" key="12">
    <source>
        <dbReference type="ARBA" id="ARBA00023002"/>
    </source>
</evidence>
<keyword evidence="14" id="KW-0472">Membrane</keyword>
<reference evidence="19" key="2">
    <citation type="submission" date="2014-06" db="EMBL/GenBank/DDBJ databases">
        <title>The complete genome of Blastobotrys (Arxula) adeninivorans LS3 - a yeast of biotechnological interest.</title>
        <authorList>
            <person name="Kunze G."/>
            <person name="Gaillardin C."/>
            <person name="Czernicka M."/>
            <person name="Durrens P."/>
            <person name="Martin T."/>
            <person name="Boer E."/>
            <person name="Gabaldon T."/>
            <person name="Cruz J."/>
            <person name="Talla E."/>
            <person name="Marck C."/>
            <person name="Goffeau A."/>
            <person name="Barbe V."/>
            <person name="Baret P."/>
            <person name="Baronian K."/>
            <person name="Beier S."/>
            <person name="Bleykasten C."/>
            <person name="Bode R."/>
            <person name="Casaregola S."/>
            <person name="Despons L."/>
            <person name="Fairhead C."/>
            <person name="Giersberg M."/>
            <person name="Gierski P."/>
            <person name="Hahnel U."/>
            <person name="Hartmann A."/>
            <person name="Jankowska D."/>
            <person name="Jubin C."/>
            <person name="Jung P."/>
            <person name="Lafontaine I."/>
            <person name="Leh-Louis V."/>
            <person name="Lemaire M."/>
            <person name="Marcet-Houben M."/>
            <person name="Mascher M."/>
            <person name="Morel G."/>
            <person name="Richard G.-F."/>
            <person name="Riechen J."/>
            <person name="Sacerdot C."/>
            <person name="Sarkar A."/>
            <person name="Savel G."/>
            <person name="Schacherer J."/>
            <person name="Sherman D."/>
            <person name="Straub M.-L."/>
            <person name="Stein N."/>
            <person name="Thierry A."/>
            <person name="Trautwein-Schult A."/>
            <person name="Westhof E."/>
            <person name="Worch S."/>
            <person name="Dujon B."/>
            <person name="Souciet J.-L."/>
            <person name="Wincker P."/>
            <person name="Scholz U."/>
            <person name="Neuveglise N."/>
        </authorList>
    </citation>
    <scope>NUCLEOTIDE SEQUENCE</scope>
    <source>
        <strain evidence="19">LS3</strain>
    </source>
</reference>
<dbReference type="EC" id="1.1.3.20" evidence="15"/>
<evidence type="ECO:0000256" key="2">
    <source>
        <dbReference type="ARBA" id="ARBA00001411"/>
    </source>
</evidence>
<organism evidence="19">
    <name type="scientific">Blastobotrys adeninivorans</name>
    <name type="common">Yeast</name>
    <name type="synonym">Arxula adeninivorans</name>
    <dbReference type="NCBI Taxonomy" id="409370"/>
    <lineage>
        <taxon>Eukaryota</taxon>
        <taxon>Fungi</taxon>
        <taxon>Dikarya</taxon>
        <taxon>Ascomycota</taxon>
        <taxon>Saccharomycotina</taxon>
        <taxon>Dipodascomycetes</taxon>
        <taxon>Dipodascales</taxon>
        <taxon>Trichomonascaceae</taxon>
        <taxon>Blastobotrys</taxon>
    </lineage>
</organism>
<keyword evidence="11" id="KW-1133">Transmembrane helix</keyword>
<keyword evidence="10" id="KW-0274">FAD</keyword>
<reference evidence="19" key="1">
    <citation type="submission" date="2014-02" db="EMBL/GenBank/DDBJ databases">
        <authorList>
            <person name="Genoscope - CEA"/>
        </authorList>
    </citation>
    <scope>NUCLEOTIDE SEQUENCE</scope>
    <source>
        <strain evidence="19">LS3</strain>
    </source>
</reference>
<evidence type="ECO:0000256" key="16">
    <source>
        <dbReference type="PIRSR" id="PIRSR028937-1"/>
    </source>
</evidence>
<evidence type="ECO:0000259" key="17">
    <source>
        <dbReference type="Pfam" id="PF00732"/>
    </source>
</evidence>
<dbReference type="Pfam" id="PF00732">
    <property type="entry name" value="GMC_oxred_N"/>
    <property type="match status" value="1"/>
</dbReference>
<dbReference type="InterPro" id="IPR007867">
    <property type="entry name" value="GMC_OxRtase_C"/>
</dbReference>
<evidence type="ECO:0000256" key="6">
    <source>
        <dbReference type="ARBA" id="ARBA00005144"/>
    </source>
</evidence>
<keyword evidence="13" id="KW-0485">Methanol utilization</keyword>
<comment type="catalytic activity">
    <reaction evidence="2">
        <text>a primary alcohol + O2 = an aldehyde + H2O2</text>
        <dbReference type="Rhea" id="RHEA:19829"/>
        <dbReference type="ChEBI" id="CHEBI:15379"/>
        <dbReference type="ChEBI" id="CHEBI:15734"/>
        <dbReference type="ChEBI" id="CHEBI:16240"/>
        <dbReference type="ChEBI" id="CHEBI:17478"/>
        <dbReference type="EC" id="1.1.3.13"/>
    </reaction>
</comment>
<evidence type="ECO:0000256" key="7">
    <source>
        <dbReference type="ARBA" id="ARBA00010790"/>
    </source>
</evidence>
<dbReference type="GO" id="GO:0047639">
    <property type="term" value="F:alcohol oxidase activity"/>
    <property type="evidence" value="ECO:0007669"/>
    <property type="project" value="UniProtKB-EC"/>
</dbReference>
<protein>
    <recommendedName>
        <fullName evidence="15">Long-chain-alcohol oxidase</fullName>
        <ecNumber evidence="15">1.1.3.20</ecNumber>
    </recommendedName>
</protein>